<dbReference type="EMBL" id="JX875065">
    <property type="protein sequence ID" value="AFV80701.1"/>
    <property type="molecule type" value="Genomic_DNA"/>
</dbReference>
<accession>K7R1U3</accession>
<organism evidence="1 2">
    <name type="scientific">Staphylococcus phage SA5</name>
    <dbReference type="NCBI Taxonomy" id="1239385"/>
    <lineage>
        <taxon>Viruses</taxon>
        <taxon>Duplodnaviria</taxon>
        <taxon>Heunggongvirae</taxon>
        <taxon>Uroviricota</taxon>
        <taxon>Caudoviricetes</taxon>
        <taxon>Herelleviridae</taxon>
        <taxon>Twortvirinae</taxon>
        <taxon>Kayvirus</taxon>
        <taxon>Kayvirus G1</taxon>
    </lineage>
</organism>
<evidence type="ECO:0000313" key="1">
    <source>
        <dbReference type="EMBL" id="AFV80701.1"/>
    </source>
</evidence>
<sequence length="531" mass="60015">MKRFWRHNESYYGETEHYLYSNLQLDAGQKWKGETYAYDREHGRTGTLLESGGQRTLEEMIEFIRIRDVSFEVKGLNPNDNNLYLLFDGVRCAITPATGYRKGSEDGTIMTDAKGTAKGKFTIPAGIRCGNREVTLKNANSTSATTYTAQGRKKTAQDIIIRTRVTVNLVDPLAQSFQYDENRTISSLGLYFASKGDKQSNVVIQIRGMGDQGYPNKTIYAETVMNADDIKVSNNASAETRVYFDDPMMAEGGKEYAIVIITENSDYTMWVGTRTKPKIDKPNEVISGNPYLQGVLFSSSNASTWTPHQNSDLKFGIYTSKFNETATIEFEPIKDVSADRIVLMSTYLTPERTGCTWEMKLILDDMASSTTFDQLKWEPIGNYQDLDVLGLARQVKLRATFESNRYISPLMSSSDLTFTTFLTELTGSYVGRAIDMTEAPYNTVRFSYEAFLPKGTKVVPKYSADDGKTWKTFTKSPTTTRANNEFTRYVIDEKVKSSGTNTKLQVRLDLSTENSFLRPRVRRLMVTTRDE</sequence>
<gene>
    <name evidence="1" type="ORF">SA5_036</name>
</gene>
<proteinExistence type="predicted"/>
<name>K7R1U3_9CAUD</name>
<dbReference type="Proteomes" id="UP000009368">
    <property type="component" value="Segment"/>
</dbReference>
<protein>
    <submittedName>
        <fullName evidence="1">Putative tail protein</fullName>
    </submittedName>
</protein>
<reference evidence="2" key="1">
    <citation type="journal article" date="2012" name="PLoS ONE">
        <title>Synergistic action of gentamicin and bacteriophage in a continuous culture population of Staphylococcus aureus.</title>
        <authorList>
            <person name="Kirby A.E."/>
        </authorList>
    </citation>
    <scope>NUCLEOTIDE SEQUENCE [LARGE SCALE GENOMIC DNA]</scope>
</reference>
<evidence type="ECO:0000313" key="2">
    <source>
        <dbReference type="Proteomes" id="UP000009368"/>
    </source>
</evidence>